<dbReference type="EMBL" id="JBEQCT010000001">
    <property type="protein sequence ID" value="MFM2484148.1"/>
    <property type="molecule type" value="Genomic_DNA"/>
</dbReference>
<protein>
    <submittedName>
        <fullName evidence="1">PilZ domain-containing protein</fullName>
    </submittedName>
</protein>
<gene>
    <name evidence="1" type="ORF">ABUE30_03550</name>
</gene>
<evidence type="ECO:0000313" key="1">
    <source>
        <dbReference type="EMBL" id="MFM2484148.1"/>
    </source>
</evidence>
<organism evidence="1 2">
    <name type="scientific">Celerinatantimonas yamalensis</name>
    <dbReference type="NCBI Taxonomy" id="559956"/>
    <lineage>
        <taxon>Bacteria</taxon>
        <taxon>Pseudomonadati</taxon>
        <taxon>Pseudomonadota</taxon>
        <taxon>Gammaproteobacteria</taxon>
        <taxon>Celerinatantimonadaceae</taxon>
        <taxon>Celerinatantimonas</taxon>
    </lineage>
</organism>
<dbReference type="RefSeq" id="WP_408622286.1">
    <property type="nucleotide sequence ID" value="NZ_JBEQCT010000001.1"/>
</dbReference>
<evidence type="ECO:0000313" key="2">
    <source>
        <dbReference type="Proteomes" id="UP001629953"/>
    </source>
</evidence>
<comment type="caution">
    <text evidence="1">The sequence shown here is derived from an EMBL/GenBank/DDBJ whole genome shotgun (WGS) entry which is preliminary data.</text>
</comment>
<proteinExistence type="predicted"/>
<sequence length="189" mass="21292">MNDETSYFSVSYQLNLNIKPLPIGTELPDYEQFLNAIPESFRLAASNQNRVSDIGTSLSALGEAGVALQRYLKAQADKLDMILTYMLSLQDEVAARTQSTHFGGSQIRFHWPTTLEVGQLVEMKIFLSDEATAIYCYARVIDVINNEPFNIACEYALIREEDCESLVRASLHIQSKLLQARANARQQHD</sequence>
<reference evidence="1 2" key="1">
    <citation type="journal article" date="2013" name="Int. J. Syst. Evol. Microbiol.">
        <title>Celerinatantimonas yamalensis sp. nov., a cold-adapted diazotrophic bacterium from a cold permafrost brine.</title>
        <authorList>
            <person name="Shcherbakova V."/>
            <person name="Chuvilskaya N."/>
            <person name="Rivkina E."/>
            <person name="Demidov N."/>
            <person name="Uchaeva V."/>
            <person name="Suetin S."/>
            <person name="Suzina N."/>
            <person name="Gilichinsky D."/>
        </authorList>
    </citation>
    <scope>NUCLEOTIDE SEQUENCE [LARGE SCALE GENOMIC DNA]</scope>
    <source>
        <strain evidence="1 2">C7</strain>
    </source>
</reference>
<keyword evidence="2" id="KW-1185">Reference proteome</keyword>
<accession>A0ABW9G489</accession>
<dbReference type="Proteomes" id="UP001629953">
    <property type="component" value="Unassembled WGS sequence"/>
</dbReference>
<name>A0ABW9G489_9GAMM</name>